<gene>
    <name evidence="2" type="ORF">TRIREDRAFT_30578</name>
</gene>
<keyword evidence="3" id="KW-1185">Reference proteome</keyword>
<dbReference type="GO" id="GO:0006285">
    <property type="term" value="P:base-excision repair, AP site formation"/>
    <property type="evidence" value="ECO:0007669"/>
    <property type="project" value="UniProtKB-ARBA"/>
</dbReference>
<dbReference type="Proteomes" id="UP000008984">
    <property type="component" value="Unassembled WGS sequence"/>
</dbReference>
<dbReference type="KEGG" id="tre:TRIREDRAFT_30578"/>
<dbReference type="Gene3D" id="1.10.1670.10">
    <property type="entry name" value="Helix-hairpin-Helix base-excision DNA repair enzymes (C-terminal)"/>
    <property type="match status" value="1"/>
</dbReference>
<dbReference type="eggNOG" id="ENOG502QRUG">
    <property type="taxonomic scope" value="Eukaryota"/>
</dbReference>
<reference evidence="2 3" key="1">
    <citation type="journal article" date="2008" name="Nat. Biotechnol.">
        <title>Genome sequencing and analysis of the biomass-degrading fungus Trichoderma reesei (syn. Hypocrea jecorina).</title>
        <authorList>
            <person name="Martinez D."/>
            <person name="Berka R.M."/>
            <person name="Henrissat B."/>
            <person name="Saloheimo M."/>
            <person name="Arvas M."/>
            <person name="Baker S.E."/>
            <person name="Chapman J."/>
            <person name="Chertkov O."/>
            <person name="Coutinho P.M."/>
            <person name="Cullen D."/>
            <person name="Danchin E.G."/>
            <person name="Grigoriev I.V."/>
            <person name="Harris P."/>
            <person name="Jackson M."/>
            <person name="Kubicek C.P."/>
            <person name="Han C.S."/>
            <person name="Ho I."/>
            <person name="Larrondo L.F."/>
            <person name="de Leon A.L."/>
            <person name="Magnuson J.K."/>
            <person name="Merino S."/>
            <person name="Misra M."/>
            <person name="Nelson B."/>
            <person name="Putnam N."/>
            <person name="Robbertse B."/>
            <person name="Salamov A.A."/>
            <person name="Schmoll M."/>
            <person name="Terry A."/>
            <person name="Thayer N."/>
            <person name="Westerholm-Parvinen A."/>
            <person name="Schoch C.L."/>
            <person name="Yao J."/>
            <person name="Barabote R."/>
            <person name="Nelson M.A."/>
            <person name="Detter C."/>
            <person name="Bruce D."/>
            <person name="Kuske C.R."/>
            <person name="Xie G."/>
            <person name="Richardson P."/>
            <person name="Rokhsar D.S."/>
            <person name="Lucas S.M."/>
            <person name="Rubin E.M."/>
            <person name="Dunn-Coleman N."/>
            <person name="Ward M."/>
            <person name="Brettin T.S."/>
        </authorList>
    </citation>
    <scope>NUCLEOTIDE SEQUENCE [LARGE SCALE GENOMIC DNA]</scope>
    <source>
        <strain evidence="2 3">QM6a</strain>
    </source>
</reference>
<dbReference type="HOGENOM" id="CLU_012862_9_1_1"/>
<dbReference type="SMART" id="SM00478">
    <property type="entry name" value="ENDO3c"/>
    <property type="match status" value="1"/>
</dbReference>
<dbReference type="PANTHER" id="PTHR47203">
    <property type="match status" value="1"/>
</dbReference>
<dbReference type="RefSeq" id="XP_006967596.1">
    <property type="nucleotide sequence ID" value="XM_006967534.1"/>
</dbReference>
<dbReference type="SUPFAM" id="SSF48150">
    <property type="entry name" value="DNA-glycosylase"/>
    <property type="match status" value="1"/>
</dbReference>
<sequence>HKSTSSIPSQPPNKQDKAALLQARKLKSFTTHSHSSPFPSFPHPTPTECSLAHRILSSLHGERKRPEAIVAPTSVAGCGNSPSVLDALVRTILSQNTSDRNSSRAKRAMDETYGGSDNWASIVEGGTEKLQRTIHSGGLSVVKSRVIMDILHQTKARYGKYSLDHLLDASDDEAMRELLSFQGVGPKTASCVLLFCLRRDSFAVDTHVYRISSLLGWIPPSATREQAQAHLEARVPDEDKYGLHILMVTHGKRCAECKARGKNAGKCALRRAFR</sequence>
<evidence type="ECO:0000259" key="1">
    <source>
        <dbReference type="SMART" id="SM00478"/>
    </source>
</evidence>
<dbReference type="Gene3D" id="1.10.340.30">
    <property type="entry name" value="Hypothetical protein, domain 2"/>
    <property type="match status" value="1"/>
</dbReference>
<dbReference type="OrthoDB" id="5607at2759"/>
<evidence type="ECO:0000313" key="2">
    <source>
        <dbReference type="EMBL" id="EGR46419.1"/>
    </source>
</evidence>
<feature type="non-terminal residue" evidence="2">
    <location>
        <position position="1"/>
    </location>
</feature>
<dbReference type="InterPro" id="IPR011257">
    <property type="entry name" value="DNA_glycosylase"/>
</dbReference>
<feature type="non-terminal residue" evidence="2">
    <location>
        <position position="274"/>
    </location>
</feature>
<dbReference type="STRING" id="431241.G0RQW3"/>
<dbReference type="VEuPathDB" id="FungiDB:TRIREDRAFT_30578"/>
<dbReference type="GO" id="GO:0000702">
    <property type="term" value="F:oxidized base lesion DNA N-glycosylase activity"/>
    <property type="evidence" value="ECO:0007669"/>
    <property type="project" value="UniProtKB-ARBA"/>
</dbReference>
<dbReference type="AlphaFoldDB" id="G0RQW3"/>
<organism evidence="3">
    <name type="scientific">Hypocrea jecorina (strain QM6a)</name>
    <name type="common">Trichoderma reesei</name>
    <dbReference type="NCBI Taxonomy" id="431241"/>
    <lineage>
        <taxon>Eukaryota</taxon>
        <taxon>Fungi</taxon>
        <taxon>Dikarya</taxon>
        <taxon>Ascomycota</taxon>
        <taxon>Pezizomycotina</taxon>
        <taxon>Sordariomycetes</taxon>
        <taxon>Hypocreomycetidae</taxon>
        <taxon>Hypocreales</taxon>
        <taxon>Hypocreaceae</taxon>
        <taxon>Trichoderma</taxon>
    </lineage>
</organism>
<accession>G0RQW3</accession>
<protein>
    <submittedName>
        <fullName evidence="2">Predicted protein</fullName>
    </submittedName>
</protein>
<name>G0RQW3_HYPJQ</name>
<feature type="domain" description="HhH-GPD" evidence="1">
    <location>
        <begin position="93"/>
        <end position="253"/>
    </location>
</feature>
<dbReference type="EMBL" id="GL985073">
    <property type="protein sequence ID" value="EGR46419.1"/>
    <property type="molecule type" value="Genomic_DNA"/>
</dbReference>
<dbReference type="Pfam" id="PF00730">
    <property type="entry name" value="HhH-GPD"/>
    <property type="match status" value="1"/>
</dbReference>
<dbReference type="InterPro" id="IPR023170">
    <property type="entry name" value="HhH_base_excis_C"/>
</dbReference>
<dbReference type="PANTHER" id="PTHR47203:SF1">
    <property type="entry name" value="HYPOTHETICAL BASE EXCISION DNA REPAIR PROTEIN (EUROFUNG)"/>
    <property type="match status" value="1"/>
</dbReference>
<dbReference type="CDD" id="cd00056">
    <property type="entry name" value="ENDO3c"/>
    <property type="match status" value="1"/>
</dbReference>
<evidence type="ECO:0000313" key="3">
    <source>
        <dbReference type="Proteomes" id="UP000008984"/>
    </source>
</evidence>
<dbReference type="InterPro" id="IPR003265">
    <property type="entry name" value="HhH-GPD_domain"/>
</dbReference>
<proteinExistence type="predicted"/>
<dbReference type="GeneID" id="18484473"/>